<dbReference type="RefSeq" id="WP_211338684.1">
    <property type="nucleotide sequence ID" value="NZ_RKRA01000001.1"/>
</dbReference>
<keyword evidence="4 10" id="KW-0812">Transmembrane</keyword>
<evidence type="ECO:0000256" key="10">
    <source>
        <dbReference type="PROSITE-ProRule" id="PRU01193"/>
    </source>
</evidence>
<dbReference type="InterPro" id="IPR051676">
    <property type="entry name" value="UPF0053_domain"/>
</dbReference>
<dbReference type="Gene3D" id="3.30.465.10">
    <property type="match status" value="1"/>
</dbReference>
<evidence type="ECO:0000256" key="4">
    <source>
        <dbReference type="ARBA" id="ARBA00022692"/>
    </source>
</evidence>
<dbReference type="InterPro" id="IPR044751">
    <property type="entry name" value="Ion_transp-like_CBS"/>
</dbReference>
<dbReference type="CDD" id="cd04590">
    <property type="entry name" value="CBS_pair_CorC_HlyC_assoc"/>
    <property type="match status" value="1"/>
</dbReference>
<evidence type="ECO:0000259" key="12">
    <source>
        <dbReference type="PROSITE" id="PS51846"/>
    </source>
</evidence>
<evidence type="ECO:0000313" key="13">
    <source>
        <dbReference type="EMBL" id="RPF25813.1"/>
    </source>
</evidence>
<reference evidence="13 14" key="1">
    <citation type="submission" date="2018-11" db="EMBL/GenBank/DDBJ databases">
        <title>Sequencing the genomes of 1000 actinobacteria strains.</title>
        <authorList>
            <person name="Klenk H.-P."/>
        </authorList>
    </citation>
    <scope>NUCLEOTIDE SEQUENCE [LARGE SCALE GENOMIC DNA]</scope>
    <source>
        <strain evidence="13 14">DSM 14418</strain>
    </source>
</reference>
<protein>
    <submittedName>
        <fullName evidence="13">CBS domain containing-hemolysin-like protein</fullName>
    </submittedName>
</protein>
<keyword evidence="7 9" id="KW-0129">CBS domain</keyword>
<dbReference type="SUPFAM" id="SSF54631">
    <property type="entry name" value="CBS-domain pair"/>
    <property type="match status" value="1"/>
</dbReference>
<dbReference type="InterPro" id="IPR005170">
    <property type="entry name" value="Transptr-assoc_dom"/>
</dbReference>
<comment type="subcellular location">
    <subcellularLocation>
        <location evidence="1">Cell membrane</location>
        <topology evidence="1">Multi-pass membrane protein</topology>
    </subcellularLocation>
</comment>
<keyword evidence="14" id="KW-1185">Reference proteome</keyword>
<accession>A0A3N4YZF5</accession>
<evidence type="ECO:0000256" key="8">
    <source>
        <dbReference type="ARBA" id="ARBA00023136"/>
    </source>
</evidence>
<dbReference type="AlphaFoldDB" id="A0A3N4YZF5"/>
<dbReference type="Pfam" id="PF03471">
    <property type="entry name" value="CorC_HlyC"/>
    <property type="match status" value="1"/>
</dbReference>
<evidence type="ECO:0000256" key="6">
    <source>
        <dbReference type="ARBA" id="ARBA00022989"/>
    </source>
</evidence>
<dbReference type="InterPro" id="IPR000644">
    <property type="entry name" value="CBS_dom"/>
</dbReference>
<dbReference type="PANTHER" id="PTHR43099">
    <property type="entry name" value="UPF0053 PROTEIN YRKA"/>
    <property type="match status" value="1"/>
</dbReference>
<dbReference type="GO" id="GO:0050660">
    <property type="term" value="F:flavin adenine dinucleotide binding"/>
    <property type="evidence" value="ECO:0007669"/>
    <property type="project" value="InterPro"/>
</dbReference>
<keyword evidence="5" id="KW-0677">Repeat</keyword>
<dbReference type="Pfam" id="PF01595">
    <property type="entry name" value="CNNM"/>
    <property type="match status" value="1"/>
</dbReference>
<feature type="domain" description="CBS" evidence="11">
    <location>
        <begin position="285"/>
        <end position="349"/>
    </location>
</feature>
<name>A0A3N4YZF5_9MICO</name>
<dbReference type="EMBL" id="RKRA01000001">
    <property type="protein sequence ID" value="RPF25813.1"/>
    <property type="molecule type" value="Genomic_DNA"/>
</dbReference>
<dbReference type="PANTHER" id="PTHR43099:SF6">
    <property type="entry name" value="UPF0053 PROTEIN RV1842C"/>
    <property type="match status" value="1"/>
</dbReference>
<dbReference type="Gene3D" id="3.10.580.10">
    <property type="entry name" value="CBS-domain"/>
    <property type="match status" value="1"/>
</dbReference>
<evidence type="ECO:0000256" key="5">
    <source>
        <dbReference type="ARBA" id="ARBA00022737"/>
    </source>
</evidence>
<dbReference type="SMART" id="SM01091">
    <property type="entry name" value="CorC_HlyC"/>
    <property type="match status" value="1"/>
</dbReference>
<dbReference type="GO" id="GO:0005886">
    <property type="term" value="C:plasma membrane"/>
    <property type="evidence" value="ECO:0007669"/>
    <property type="project" value="UniProtKB-SubCell"/>
</dbReference>
<evidence type="ECO:0000256" key="2">
    <source>
        <dbReference type="ARBA" id="ARBA00006337"/>
    </source>
</evidence>
<keyword evidence="8 10" id="KW-0472">Membrane</keyword>
<dbReference type="SUPFAM" id="SSF56176">
    <property type="entry name" value="FAD-binding/transporter-associated domain-like"/>
    <property type="match status" value="1"/>
</dbReference>
<dbReference type="Proteomes" id="UP000280726">
    <property type="component" value="Unassembled WGS sequence"/>
</dbReference>
<evidence type="ECO:0000256" key="7">
    <source>
        <dbReference type="ARBA" id="ARBA00023122"/>
    </source>
</evidence>
<keyword evidence="3" id="KW-1003">Cell membrane</keyword>
<dbReference type="PROSITE" id="PS51846">
    <property type="entry name" value="CNNM"/>
    <property type="match status" value="1"/>
</dbReference>
<proteinExistence type="inferred from homology"/>
<dbReference type="InterPro" id="IPR016169">
    <property type="entry name" value="FAD-bd_PCMH_sub2"/>
</dbReference>
<keyword evidence="6 10" id="KW-1133">Transmembrane helix</keyword>
<comment type="caution">
    <text evidence="13">The sequence shown here is derived from an EMBL/GenBank/DDBJ whole genome shotgun (WGS) entry which is preliminary data.</text>
</comment>
<evidence type="ECO:0000259" key="11">
    <source>
        <dbReference type="PROSITE" id="PS51371"/>
    </source>
</evidence>
<dbReference type="InterPro" id="IPR002550">
    <property type="entry name" value="CNNM"/>
</dbReference>
<sequence>MLTEWLLVLLGVVLTAGTAVFVAAEFSLVALDPGTVDRRIAAGDKRAVGVGRALKHLSLELSSAQVGITVTTILLGYTTQAALATLLAGPLGSAGLASAAATATAVVLSLVAVNTFSMVFGELVPKNLALADPLVTAGHVAPLQRVFTRALRPVITGLNNSANALLRRFGVEAAEELSGGRSASELAALVRRSAEQGTLDVSTATLLTRSIGLGALTAVDVMTDRGRIHALSREDTAADVVALARATGHSRFPVFGEDPDDVVGLVHLRRAVAVPYERRVDVPVASSSLLVEAPRVPETVALGPLLVQLRDEGLQMAVVVDEYGGTSGIVTLEDVVEELVGDVADEHDRRRSGTHAGPRGTWVVPGVLRPDELADQTGLRVPDDGPYETLGGLVMDRLGRIPGEGDEVAVGDVLLTVEHMEGRRVDRLRVRPVPAGGAA</sequence>
<evidence type="ECO:0000313" key="14">
    <source>
        <dbReference type="Proteomes" id="UP000280726"/>
    </source>
</evidence>
<feature type="domain" description="CNNM transmembrane" evidence="12">
    <location>
        <begin position="1"/>
        <end position="203"/>
    </location>
</feature>
<gene>
    <name evidence="13" type="ORF">EDD32_0226</name>
</gene>
<comment type="similarity">
    <text evidence="2">Belongs to the UPF0053 family.</text>
</comment>
<organism evidence="13 14">
    <name type="scientific">Georgenia muralis</name>
    <dbReference type="NCBI Taxonomy" id="154117"/>
    <lineage>
        <taxon>Bacteria</taxon>
        <taxon>Bacillati</taxon>
        <taxon>Actinomycetota</taxon>
        <taxon>Actinomycetes</taxon>
        <taxon>Micrococcales</taxon>
        <taxon>Bogoriellaceae</taxon>
        <taxon>Georgenia</taxon>
    </lineage>
</organism>
<dbReference type="PROSITE" id="PS51371">
    <property type="entry name" value="CBS"/>
    <property type="match status" value="1"/>
</dbReference>
<dbReference type="InterPro" id="IPR046342">
    <property type="entry name" value="CBS_dom_sf"/>
</dbReference>
<evidence type="ECO:0000256" key="9">
    <source>
        <dbReference type="PROSITE-ProRule" id="PRU00703"/>
    </source>
</evidence>
<dbReference type="Pfam" id="PF00571">
    <property type="entry name" value="CBS"/>
    <property type="match status" value="2"/>
</dbReference>
<dbReference type="InterPro" id="IPR036318">
    <property type="entry name" value="FAD-bd_PCMH-like_sf"/>
</dbReference>
<evidence type="ECO:0000256" key="1">
    <source>
        <dbReference type="ARBA" id="ARBA00004651"/>
    </source>
</evidence>
<evidence type="ECO:0000256" key="3">
    <source>
        <dbReference type="ARBA" id="ARBA00022475"/>
    </source>
</evidence>